<dbReference type="InterPro" id="IPR050992">
    <property type="entry name" value="CheZ_family_phosphatases"/>
</dbReference>
<keyword evidence="5 10" id="KW-0145">Chemotaxis</keyword>
<dbReference type="Pfam" id="PF04344">
    <property type="entry name" value="CheZ"/>
    <property type="match status" value="2"/>
</dbReference>
<evidence type="ECO:0000256" key="4">
    <source>
        <dbReference type="ARBA" id="ARBA00022490"/>
    </source>
</evidence>
<gene>
    <name evidence="11" type="ORF">CSC65_10520</name>
</gene>
<dbReference type="PANTHER" id="PTHR43693">
    <property type="entry name" value="PROTEIN PHOSPHATASE CHEZ"/>
    <property type="match status" value="1"/>
</dbReference>
<comment type="similarity">
    <text evidence="2 10">Belongs to the CheZ family.</text>
</comment>
<evidence type="ECO:0000256" key="6">
    <source>
        <dbReference type="ARBA" id="ARBA00022779"/>
    </source>
</evidence>
<evidence type="ECO:0000256" key="2">
    <source>
        <dbReference type="ARBA" id="ARBA00005908"/>
    </source>
</evidence>
<keyword evidence="12" id="KW-1185">Reference proteome</keyword>
<dbReference type="SUPFAM" id="SSF75708">
    <property type="entry name" value="Chemotaxis phosphatase CheZ"/>
    <property type="match status" value="1"/>
</dbReference>
<evidence type="ECO:0000313" key="11">
    <source>
        <dbReference type="EMBL" id="KAF1694081.1"/>
    </source>
</evidence>
<evidence type="ECO:0000256" key="7">
    <source>
        <dbReference type="ARBA" id="ARBA00022801"/>
    </source>
</evidence>
<evidence type="ECO:0000256" key="9">
    <source>
        <dbReference type="ARBA" id="ARBA00029599"/>
    </source>
</evidence>
<dbReference type="RefSeq" id="WP_162410548.1">
    <property type="nucleotide sequence ID" value="NZ_CP093331.1"/>
</dbReference>
<comment type="caution">
    <text evidence="11">The sequence shown here is derived from an EMBL/GenBank/DDBJ whole genome shotgun (WGS) entry which is preliminary data.</text>
</comment>
<dbReference type="PIRSF" id="PIRSF002884">
    <property type="entry name" value="CheZ"/>
    <property type="match status" value="1"/>
</dbReference>
<dbReference type="EMBL" id="PDWN01000009">
    <property type="protein sequence ID" value="KAF1694081.1"/>
    <property type="molecule type" value="Genomic_DNA"/>
</dbReference>
<organism evidence="11 12">
    <name type="scientific">Pseudoxanthomonas daejeonensis</name>
    <dbReference type="NCBI Taxonomy" id="266062"/>
    <lineage>
        <taxon>Bacteria</taxon>
        <taxon>Pseudomonadati</taxon>
        <taxon>Pseudomonadota</taxon>
        <taxon>Gammaproteobacteria</taxon>
        <taxon>Lysobacterales</taxon>
        <taxon>Lysobacteraceae</taxon>
        <taxon>Pseudoxanthomonas</taxon>
    </lineage>
</organism>
<comment type="subcellular location">
    <subcellularLocation>
        <location evidence="1 10">Cytoplasm</location>
    </subcellularLocation>
</comment>
<dbReference type="EC" id="3.1.3.-" evidence="10"/>
<keyword evidence="8 10" id="KW-0904">Protein phosphatase</keyword>
<proteinExistence type="inferred from homology"/>
<protein>
    <recommendedName>
        <fullName evidence="3 10">Protein phosphatase CheZ</fullName>
        <ecNumber evidence="10">3.1.3.-</ecNumber>
    </recommendedName>
    <alternativeName>
        <fullName evidence="9 10">Chemotaxis protein CheZ</fullName>
    </alternativeName>
</protein>
<comment type="function">
    <text evidence="10">Plays an important role in bacterial chemotaxis signal transduction pathway by accelerating the dephosphorylation of phosphorylated CheY (CheY-P).</text>
</comment>
<comment type="subunit">
    <text evidence="10">Homodimer.</text>
</comment>
<keyword evidence="4 10" id="KW-0963">Cytoplasm</keyword>
<evidence type="ECO:0000256" key="5">
    <source>
        <dbReference type="ARBA" id="ARBA00022500"/>
    </source>
</evidence>
<reference evidence="11 12" key="1">
    <citation type="submission" date="2017-10" db="EMBL/GenBank/DDBJ databases">
        <title>Whole genome sequencing of members of genus Pseudoxanthomonas.</title>
        <authorList>
            <person name="Kumar S."/>
            <person name="Bansal K."/>
            <person name="Kaur A."/>
            <person name="Patil P."/>
            <person name="Sharma S."/>
            <person name="Patil P.B."/>
        </authorList>
    </citation>
    <scope>NUCLEOTIDE SEQUENCE [LARGE SCALE GENOMIC DNA]</scope>
    <source>
        <strain evidence="11 12">DSM 17801</strain>
    </source>
</reference>
<evidence type="ECO:0000256" key="1">
    <source>
        <dbReference type="ARBA" id="ARBA00004496"/>
    </source>
</evidence>
<evidence type="ECO:0000256" key="3">
    <source>
        <dbReference type="ARBA" id="ARBA00018484"/>
    </source>
</evidence>
<dbReference type="Gene3D" id="1.10.287.500">
    <property type="entry name" value="Helix hairpin bin"/>
    <property type="match status" value="2"/>
</dbReference>
<dbReference type="InterPro" id="IPR007439">
    <property type="entry name" value="Chemotax_Pase_CheZ"/>
</dbReference>
<evidence type="ECO:0000256" key="8">
    <source>
        <dbReference type="ARBA" id="ARBA00022912"/>
    </source>
</evidence>
<name>A0ABQ6Z6R3_9GAMM</name>
<dbReference type="PANTHER" id="PTHR43693:SF1">
    <property type="entry name" value="PROTEIN PHOSPHATASE CHEZ"/>
    <property type="match status" value="1"/>
</dbReference>
<evidence type="ECO:0000256" key="10">
    <source>
        <dbReference type="PIRNR" id="PIRNR002884"/>
    </source>
</evidence>
<accession>A0ABQ6Z6R3</accession>
<dbReference type="Proteomes" id="UP000788419">
    <property type="component" value="Unassembled WGS sequence"/>
</dbReference>
<keyword evidence="6 10" id="KW-0283">Flagellar rotation</keyword>
<sequence length="207" mass="22238">MNACTSPERIALIQRLHEALDALERGDETAMRAVIDALASARTRPLVQGLGRLARELSQALGELPQIPGEDAKAAELDDACARLDHVVTVTEQATHRTLDLADQCRDLVEDLRIEGVSARQDEVLDRIRHNLTEIGLTQSYQDLTGQIIRRVAGIVRTVHEGFGALGLPPKESEHEGSGLAGPAVAGLDRHAVSQVDADALLADLGL</sequence>
<evidence type="ECO:0000313" key="12">
    <source>
        <dbReference type="Proteomes" id="UP000788419"/>
    </source>
</evidence>
<keyword evidence="7 10" id="KW-0378">Hydrolase</keyword>